<evidence type="ECO:0000313" key="4">
    <source>
        <dbReference type="Proteomes" id="UP001642540"/>
    </source>
</evidence>
<feature type="signal peptide" evidence="2">
    <location>
        <begin position="1"/>
        <end position="22"/>
    </location>
</feature>
<dbReference type="Proteomes" id="UP001642540">
    <property type="component" value="Unassembled WGS sequence"/>
</dbReference>
<feature type="compositionally biased region" description="Basic and acidic residues" evidence="1">
    <location>
        <begin position="221"/>
        <end position="232"/>
    </location>
</feature>
<keyword evidence="4" id="KW-1185">Reference proteome</keyword>
<name>A0ABP1QJI4_9HEXA</name>
<reference evidence="3 4" key="1">
    <citation type="submission" date="2024-08" db="EMBL/GenBank/DDBJ databases">
        <authorList>
            <person name="Cucini C."/>
            <person name="Frati F."/>
        </authorList>
    </citation>
    <scope>NUCLEOTIDE SEQUENCE [LARGE SCALE GENOMIC DNA]</scope>
</reference>
<evidence type="ECO:0000256" key="1">
    <source>
        <dbReference type="SAM" id="MobiDB-lite"/>
    </source>
</evidence>
<feature type="region of interest" description="Disordered" evidence="1">
    <location>
        <begin position="221"/>
        <end position="244"/>
    </location>
</feature>
<dbReference type="EMBL" id="CAXLJM020000033">
    <property type="protein sequence ID" value="CAL8101728.1"/>
    <property type="molecule type" value="Genomic_DNA"/>
</dbReference>
<feature type="chain" id="PRO_5045666858" evidence="2">
    <location>
        <begin position="23"/>
        <end position="244"/>
    </location>
</feature>
<keyword evidence="2" id="KW-0732">Signal</keyword>
<organism evidence="3 4">
    <name type="scientific">Orchesella dallaii</name>
    <dbReference type="NCBI Taxonomy" id="48710"/>
    <lineage>
        <taxon>Eukaryota</taxon>
        <taxon>Metazoa</taxon>
        <taxon>Ecdysozoa</taxon>
        <taxon>Arthropoda</taxon>
        <taxon>Hexapoda</taxon>
        <taxon>Collembola</taxon>
        <taxon>Entomobryomorpha</taxon>
        <taxon>Entomobryoidea</taxon>
        <taxon>Orchesellidae</taxon>
        <taxon>Orchesellinae</taxon>
        <taxon>Orchesella</taxon>
    </lineage>
</organism>
<gene>
    <name evidence="3" type="ORF">ODALV1_LOCUS10933</name>
</gene>
<evidence type="ECO:0000256" key="2">
    <source>
        <dbReference type="SAM" id="SignalP"/>
    </source>
</evidence>
<protein>
    <submittedName>
        <fullName evidence="3">Uncharacterized protein</fullName>
    </submittedName>
</protein>
<evidence type="ECO:0000313" key="3">
    <source>
        <dbReference type="EMBL" id="CAL8101728.1"/>
    </source>
</evidence>
<accession>A0ABP1QJI4</accession>
<comment type="caution">
    <text evidence="3">The sequence shown here is derived from an EMBL/GenBank/DDBJ whole genome shotgun (WGS) entry which is preliminary data.</text>
</comment>
<sequence length="244" mass="26780">MLLHVLFPFVCSVLLSSKPASSVIISPCKVRNLMTQPVYGTNLKTKSLVNIIQLPPVFTQNVMVGICENRNQNISTGRGGEFYVCQQRYSAVEVYTAEGTSSSGDAYRPTPAEKLSNIKYTRESVIIESGCDFTFNLFPYMSDFQNPSEQQQGTTAQTIKQQMFLRSPYHPTANVPGVQNGIRPSTSSTYVQGKPDVASAAPASVNSEGYKTQARAHNTLEVHGSKSETHIEDDGDNTNNELLE</sequence>
<proteinExistence type="predicted"/>